<name>A0A7S3JTV9_9STRA</name>
<protein>
    <submittedName>
        <fullName evidence="1">Uncharacterized protein</fullName>
    </submittedName>
</protein>
<evidence type="ECO:0000313" key="1">
    <source>
        <dbReference type="EMBL" id="CAE0363032.1"/>
    </source>
</evidence>
<organism evidence="1">
    <name type="scientific">Aureoumbra lagunensis</name>
    <dbReference type="NCBI Taxonomy" id="44058"/>
    <lineage>
        <taxon>Eukaryota</taxon>
        <taxon>Sar</taxon>
        <taxon>Stramenopiles</taxon>
        <taxon>Ochrophyta</taxon>
        <taxon>Pelagophyceae</taxon>
        <taxon>Pelagomonadales</taxon>
        <taxon>Aureoumbra</taxon>
    </lineage>
</organism>
<dbReference type="AlphaFoldDB" id="A0A7S3JTV9"/>
<accession>A0A7S3JTV9</accession>
<dbReference type="EMBL" id="HBIJ01005347">
    <property type="protein sequence ID" value="CAE0363032.1"/>
    <property type="molecule type" value="Transcribed_RNA"/>
</dbReference>
<proteinExistence type="predicted"/>
<reference evidence="1" key="1">
    <citation type="submission" date="2021-01" db="EMBL/GenBank/DDBJ databases">
        <authorList>
            <person name="Corre E."/>
            <person name="Pelletier E."/>
            <person name="Niang G."/>
            <person name="Scheremetjew M."/>
            <person name="Finn R."/>
            <person name="Kale V."/>
            <person name="Holt S."/>
            <person name="Cochrane G."/>
            <person name="Meng A."/>
            <person name="Brown T."/>
            <person name="Cohen L."/>
        </authorList>
    </citation>
    <scope>NUCLEOTIDE SEQUENCE</scope>
    <source>
        <strain evidence="1">CCMP1510</strain>
    </source>
</reference>
<sequence length="257" mass="28895">MATEEDKYSAKEKRKSPMAPDLKRYSHCPIFGELRYYPNECRICEPTANECEAQQIAAKVLIAYERQPIHGDALHLPNGKCITKDVWQLKLEDTLFDLLGTENSLKALRSFNLESWLKSTIEKFGTPQQLDQFKQLVKELDEANAPISGPTEAISSSDLISSFPELNASDLAHQPFHEIDCVRSAIPVAYRGDGFDVEDFSHVHGNIDDICFDDKNQIDGFLSFGECAFAHLSAEEINSKHYADDSDNDDDAATRFV</sequence>
<gene>
    <name evidence="1" type="ORF">ALAG00032_LOCUS3773</name>
</gene>